<dbReference type="Proteomes" id="UP000248817">
    <property type="component" value="Unassembled WGS sequence"/>
</dbReference>
<dbReference type="EMBL" id="KZ825599">
    <property type="protein sequence ID" value="PYI26374.1"/>
    <property type="molecule type" value="Genomic_DNA"/>
</dbReference>
<protein>
    <submittedName>
        <fullName evidence="1">Uncharacterized protein</fullName>
    </submittedName>
</protein>
<dbReference type="AlphaFoldDB" id="A0A2V5HW98"/>
<organism evidence="1 2">
    <name type="scientific">Aspergillus indologenus CBS 114.80</name>
    <dbReference type="NCBI Taxonomy" id="1450541"/>
    <lineage>
        <taxon>Eukaryota</taxon>
        <taxon>Fungi</taxon>
        <taxon>Dikarya</taxon>
        <taxon>Ascomycota</taxon>
        <taxon>Pezizomycotina</taxon>
        <taxon>Eurotiomycetes</taxon>
        <taxon>Eurotiomycetidae</taxon>
        <taxon>Eurotiales</taxon>
        <taxon>Aspergillaceae</taxon>
        <taxon>Aspergillus</taxon>
        <taxon>Aspergillus subgen. Circumdati</taxon>
    </lineage>
</organism>
<accession>A0A2V5HW98</accession>
<proteinExistence type="predicted"/>
<evidence type="ECO:0000313" key="1">
    <source>
        <dbReference type="EMBL" id="PYI26374.1"/>
    </source>
</evidence>
<sequence length="53" mass="5934">MSRQLRSLCSKSVLFFNMIIINFEIGNATSSSSFITSVQLFVLPPQFIAFKSS</sequence>
<gene>
    <name evidence="1" type="ORF">BP00DRAFT_430401</name>
</gene>
<keyword evidence="2" id="KW-1185">Reference proteome</keyword>
<evidence type="ECO:0000313" key="2">
    <source>
        <dbReference type="Proteomes" id="UP000248817"/>
    </source>
</evidence>
<name>A0A2V5HW98_9EURO</name>
<reference evidence="1 2" key="1">
    <citation type="submission" date="2018-02" db="EMBL/GenBank/DDBJ databases">
        <title>The genomes of Aspergillus section Nigri reveals drivers in fungal speciation.</title>
        <authorList>
            <consortium name="DOE Joint Genome Institute"/>
            <person name="Vesth T.C."/>
            <person name="Nybo J."/>
            <person name="Theobald S."/>
            <person name="Brandl J."/>
            <person name="Frisvad J.C."/>
            <person name="Nielsen K.F."/>
            <person name="Lyhne E.K."/>
            <person name="Kogle M.E."/>
            <person name="Kuo A."/>
            <person name="Riley R."/>
            <person name="Clum A."/>
            <person name="Nolan M."/>
            <person name="Lipzen A."/>
            <person name="Salamov A."/>
            <person name="Henrissat B."/>
            <person name="Wiebenga A."/>
            <person name="De vries R.P."/>
            <person name="Grigoriev I.V."/>
            <person name="Mortensen U.H."/>
            <person name="Andersen M.R."/>
            <person name="Baker S.E."/>
        </authorList>
    </citation>
    <scope>NUCLEOTIDE SEQUENCE [LARGE SCALE GENOMIC DNA]</scope>
    <source>
        <strain evidence="1 2">CBS 114.80</strain>
    </source>
</reference>